<evidence type="ECO:0000256" key="2">
    <source>
        <dbReference type="ARBA" id="ARBA00020570"/>
    </source>
</evidence>
<evidence type="ECO:0000259" key="10">
    <source>
        <dbReference type="PROSITE" id="PS51352"/>
    </source>
</evidence>
<dbReference type="InterPro" id="IPR017937">
    <property type="entry name" value="Thioredoxin_CS"/>
</dbReference>
<feature type="site" description="Contributes to redox potential value" evidence="8">
    <location>
        <position position="29"/>
    </location>
</feature>
<feature type="domain" description="Thioredoxin" evidence="10">
    <location>
        <begin position="1"/>
        <end position="103"/>
    </location>
</feature>
<organism evidence="11 12">
    <name type="scientific">Ligilactobacillus saerimneri</name>
    <dbReference type="NCBI Taxonomy" id="228229"/>
    <lineage>
        <taxon>Bacteria</taxon>
        <taxon>Bacillati</taxon>
        <taxon>Bacillota</taxon>
        <taxon>Bacilli</taxon>
        <taxon>Lactobacillales</taxon>
        <taxon>Lactobacillaceae</taxon>
        <taxon>Ligilactobacillus</taxon>
    </lineage>
</organism>
<feature type="site" description="Deprotonates C-terminal active site Cys" evidence="8">
    <location>
        <position position="21"/>
    </location>
</feature>
<keyword evidence="3" id="KW-0813">Transport</keyword>
<dbReference type="GeneID" id="89600329"/>
<feature type="site" description="Contributes to redox potential value" evidence="8">
    <location>
        <position position="28"/>
    </location>
</feature>
<feature type="disulfide bond" description="Redox-active" evidence="9">
    <location>
        <begin position="27"/>
        <end position="30"/>
    </location>
</feature>
<dbReference type="CDD" id="cd02947">
    <property type="entry name" value="TRX_family"/>
    <property type="match status" value="1"/>
</dbReference>
<dbReference type="AlphaFoldDB" id="A0A7H9EMK1"/>
<evidence type="ECO:0000256" key="7">
    <source>
        <dbReference type="PIRNR" id="PIRNR000077"/>
    </source>
</evidence>
<evidence type="ECO:0000256" key="5">
    <source>
        <dbReference type="ARBA" id="ARBA00023157"/>
    </source>
</evidence>
<accession>A0A7H9EMK1</accession>
<dbReference type="Pfam" id="PF00085">
    <property type="entry name" value="Thioredoxin"/>
    <property type="match status" value="1"/>
</dbReference>
<protein>
    <recommendedName>
        <fullName evidence="2 7">Thioredoxin</fullName>
    </recommendedName>
</protein>
<dbReference type="PANTHER" id="PTHR45663:SF11">
    <property type="entry name" value="GEO12009P1"/>
    <property type="match status" value="1"/>
</dbReference>
<keyword evidence="6 9" id="KW-0676">Redox-active center</keyword>
<dbReference type="PIRSF" id="PIRSF000077">
    <property type="entry name" value="Thioredoxin"/>
    <property type="match status" value="1"/>
</dbReference>
<gene>
    <name evidence="11" type="ORF">GTO87_08110</name>
</gene>
<dbReference type="EMBL" id="CP047418">
    <property type="protein sequence ID" value="QLL78549.1"/>
    <property type="molecule type" value="Genomic_DNA"/>
</dbReference>
<evidence type="ECO:0000256" key="3">
    <source>
        <dbReference type="ARBA" id="ARBA00022448"/>
    </source>
</evidence>
<dbReference type="GO" id="GO:0045454">
    <property type="term" value="P:cell redox homeostasis"/>
    <property type="evidence" value="ECO:0007669"/>
    <property type="project" value="TreeGrafter"/>
</dbReference>
<dbReference type="GO" id="GO:0005829">
    <property type="term" value="C:cytosol"/>
    <property type="evidence" value="ECO:0007669"/>
    <property type="project" value="TreeGrafter"/>
</dbReference>
<evidence type="ECO:0000256" key="4">
    <source>
        <dbReference type="ARBA" id="ARBA00022982"/>
    </source>
</evidence>
<reference evidence="11 12" key="1">
    <citation type="submission" date="2020-01" db="EMBL/GenBank/DDBJ databases">
        <title>Complete and circular genome sequences of six lactobacillus isolates from horses.</title>
        <authorList>
            <person name="Hassan H.M."/>
        </authorList>
    </citation>
    <scope>NUCLEOTIDE SEQUENCE [LARGE SCALE GENOMIC DNA]</scope>
    <source>
        <strain evidence="11 12">1A</strain>
    </source>
</reference>
<dbReference type="KEGG" id="lsw:GTO87_08110"/>
<proteinExistence type="inferred from homology"/>
<dbReference type="InterPro" id="IPR013766">
    <property type="entry name" value="Thioredoxin_domain"/>
</dbReference>
<keyword evidence="4" id="KW-0249">Electron transport</keyword>
<evidence type="ECO:0000313" key="11">
    <source>
        <dbReference type="EMBL" id="QLL78549.1"/>
    </source>
</evidence>
<dbReference type="SUPFAM" id="SSF52833">
    <property type="entry name" value="Thioredoxin-like"/>
    <property type="match status" value="1"/>
</dbReference>
<keyword evidence="5 9" id="KW-1015">Disulfide bond</keyword>
<evidence type="ECO:0000256" key="8">
    <source>
        <dbReference type="PIRSR" id="PIRSR000077-1"/>
    </source>
</evidence>
<name>A0A7H9EMK1_9LACO</name>
<dbReference type="InterPro" id="IPR005746">
    <property type="entry name" value="Thioredoxin"/>
</dbReference>
<evidence type="ECO:0000256" key="6">
    <source>
        <dbReference type="ARBA" id="ARBA00023284"/>
    </source>
</evidence>
<dbReference type="InterPro" id="IPR036249">
    <property type="entry name" value="Thioredoxin-like_sf"/>
</dbReference>
<feature type="active site" description="Nucleophile" evidence="8">
    <location>
        <position position="30"/>
    </location>
</feature>
<dbReference type="PANTHER" id="PTHR45663">
    <property type="entry name" value="GEO12009P1"/>
    <property type="match status" value="1"/>
</dbReference>
<dbReference type="PROSITE" id="PS00194">
    <property type="entry name" value="THIOREDOXIN_1"/>
    <property type="match status" value="1"/>
</dbReference>
<dbReference type="RefSeq" id="WP_180848728.1">
    <property type="nucleotide sequence ID" value="NZ_CANCVW010000003.1"/>
</dbReference>
<evidence type="ECO:0000256" key="9">
    <source>
        <dbReference type="PIRSR" id="PIRSR000077-4"/>
    </source>
</evidence>
<evidence type="ECO:0000313" key="12">
    <source>
        <dbReference type="Proteomes" id="UP000510886"/>
    </source>
</evidence>
<dbReference type="PRINTS" id="PR00421">
    <property type="entry name" value="THIOREDOXIN"/>
</dbReference>
<evidence type="ECO:0000256" key="1">
    <source>
        <dbReference type="ARBA" id="ARBA00008987"/>
    </source>
</evidence>
<dbReference type="Proteomes" id="UP000510886">
    <property type="component" value="Chromosome"/>
</dbReference>
<dbReference type="PROSITE" id="PS51352">
    <property type="entry name" value="THIOREDOXIN_2"/>
    <property type="match status" value="1"/>
</dbReference>
<dbReference type="Gene3D" id="3.40.30.10">
    <property type="entry name" value="Glutaredoxin"/>
    <property type="match status" value="1"/>
</dbReference>
<sequence length="107" mass="12087">MRQVTPATIEQLTADHMALVDFWASWCGPCQMMEPVLAALDQEFGAEINFGKLNVEKYQDFAVSNNIMSIPALILYVDGQPKEKITGYRELAAMRAYLKRKLAEYPA</sequence>
<comment type="similarity">
    <text evidence="1 7">Belongs to the thioredoxin family.</text>
</comment>
<dbReference type="GO" id="GO:0015035">
    <property type="term" value="F:protein-disulfide reductase activity"/>
    <property type="evidence" value="ECO:0007669"/>
    <property type="project" value="InterPro"/>
</dbReference>
<feature type="active site" description="Nucleophile" evidence="8">
    <location>
        <position position="27"/>
    </location>
</feature>